<gene>
    <name evidence="9" type="ORF">AVDCRST_MAG95-243</name>
</gene>
<dbReference type="GO" id="GO:0055085">
    <property type="term" value="P:transmembrane transport"/>
    <property type="evidence" value="ECO:0007669"/>
    <property type="project" value="TreeGrafter"/>
</dbReference>
<evidence type="ECO:0000256" key="5">
    <source>
        <dbReference type="ARBA" id="ARBA00022692"/>
    </source>
</evidence>
<proteinExistence type="inferred from homology"/>
<feature type="transmembrane region" description="Helical" evidence="8">
    <location>
        <begin position="300"/>
        <end position="327"/>
    </location>
</feature>
<feature type="transmembrane region" description="Helical" evidence="8">
    <location>
        <begin position="7"/>
        <end position="25"/>
    </location>
</feature>
<dbReference type="PANTHER" id="PTHR21716:SF53">
    <property type="entry name" value="PERMEASE PERM-RELATED"/>
    <property type="match status" value="1"/>
</dbReference>
<dbReference type="AlphaFoldDB" id="A0A6J4H4I0"/>
<dbReference type="Pfam" id="PF01594">
    <property type="entry name" value="AI-2E_transport"/>
    <property type="match status" value="1"/>
</dbReference>
<keyword evidence="6 8" id="KW-1133">Transmembrane helix</keyword>
<protein>
    <submittedName>
        <fullName evidence="9">Uncharacterized UPF0118 membrane protein</fullName>
    </submittedName>
</protein>
<evidence type="ECO:0000313" key="9">
    <source>
        <dbReference type="EMBL" id="CAA9214053.1"/>
    </source>
</evidence>
<comment type="subcellular location">
    <subcellularLocation>
        <location evidence="1">Cell membrane</location>
        <topology evidence="1">Multi-pass membrane protein</topology>
    </subcellularLocation>
</comment>
<feature type="transmembrane region" description="Helical" evidence="8">
    <location>
        <begin position="61"/>
        <end position="81"/>
    </location>
</feature>
<keyword evidence="5 8" id="KW-0812">Transmembrane</keyword>
<keyword evidence="7 8" id="KW-0472">Membrane</keyword>
<feature type="transmembrane region" description="Helical" evidence="8">
    <location>
        <begin position="201"/>
        <end position="223"/>
    </location>
</feature>
<evidence type="ECO:0000256" key="3">
    <source>
        <dbReference type="ARBA" id="ARBA00022448"/>
    </source>
</evidence>
<name>A0A6J4H4I0_9BACT</name>
<comment type="similarity">
    <text evidence="2">Belongs to the autoinducer-2 exporter (AI-2E) (TC 2.A.86) family.</text>
</comment>
<reference evidence="9" key="1">
    <citation type="submission" date="2020-02" db="EMBL/GenBank/DDBJ databases">
        <authorList>
            <person name="Meier V. D."/>
        </authorList>
    </citation>
    <scope>NUCLEOTIDE SEQUENCE</scope>
    <source>
        <strain evidence="9">AVDCRST_MAG95</strain>
    </source>
</reference>
<evidence type="ECO:0000256" key="2">
    <source>
        <dbReference type="ARBA" id="ARBA00009773"/>
    </source>
</evidence>
<dbReference type="PANTHER" id="PTHR21716">
    <property type="entry name" value="TRANSMEMBRANE PROTEIN"/>
    <property type="match status" value="1"/>
</dbReference>
<evidence type="ECO:0000256" key="8">
    <source>
        <dbReference type="SAM" id="Phobius"/>
    </source>
</evidence>
<dbReference type="GO" id="GO:0005886">
    <property type="term" value="C:plasma membrane"/>
    <property type="evidence" value="ECO:0007669"/>
    <property type="project" value="UniProtKB-SubCell"/>
</dbReference>
<feature type="transmembrane region" description="Helical" evidence="8">
    <location>
        <begin position="31"/>
        <end position="49"/>
    </location>
</feature>
<feature type="transmembrane region" description="Helical" evidence="8">
    <location>
        <begin position="144"/>
        <end position="167"/>
    </location>
</feature>
<evidence type="ECO:0000256" key="4">
    <source>
        <dbReference type="ARBA" id="ARBA00022475"/>
    </source>
</evidence>
<evidence type="ECO:0000256" key="1">
    <source>
        <dbReference type="ARBA" id="ARBA00004651"/>
    </source>
</evidence>
<organism evidence="9">
    <name type="scientific">uncultured Adhaeribacter sp</name>
    <dbReference type="NCBI Taxonomy" id="448109"/>
    <lineage>
        <taxon>Bacteria</taxon>
        <taxon>Pseudomonadati</taxon>
        <taxon>Bacteroidota</taxon>
        <taxon>Cytophagia</taxon>
        <taxon>Cytophagales</taxon>
        <taxon>Hymenobacteraceae</taxon>
        <taxon>Adhaeribacter</taxon>
        <taxon>environmental samples</taxon>
    </lineage>
</organism>
<evidence type="ECO:0000256" key="7">
    <source>
        <dbReference type="ARBA" id="ARBA00023136"/>
    </source>
</evidence>
<dbReference type="EMBL" id="CADCTJ010000073">
    <property type="protein sequence ID" value="CAA9214053.1"/>
    <property type="molecule type" value="Genomic_DNA"/>
</dbReference>
<feature type="transmembrane region" description="Helical" evidence="8">
    <location>
        <begin position="263"/>
        <end position="280"/>
    </location>
</feature>
<feature type="transmembrane region" description="Helical" evidence="8">
    <location>
        <begin position="229"/>
        <end position="256"/>
    </location>
</feature>
<sequence length="384" mass="42891">MEIQLPKYFKYTIILLGLVLLIWFLQTFKSILVPVCFSGLFALLLVPLCTRFERWRIPRPLAILLCIILVVAFLAGLIWLLSAQLISFTQELGTLSDKVNEYIQKVQLFLYKNFGIRPTNRRDFISKNIGTLQETGTSILGSTLSLTTGALSMLTIIPIYIFFMLYYRDHFRQFMFKFITRDKRSTLVHTIDNIQKVVESYISGLLIVIVIVALLNITGLMIMGVPYAVFFGIFASVLTIIPYIGILIGAALPALFTLVQTGSLVQALIVIGIFAFVQFLEGNFITPNITGSKVSINPFAAVLALIIGGEIWGAAGMILSIPIIAILKVLFDATESLEPLGFLLGDINNNDPSKPNVFSQLTSRVKTLINLKKEKEKEIKDQQK</sequence>
<accession>A0A6J4H4I0</accession>
<evidence type="ECO:0000256" key="6">
    <source>
        <dbReference type="ARBA" id="ARBA00022989"/>
    </source>
</evidence>
<keyword evidence="3" id="KW-0813">Transport</keyword>
<keyword evidence="4" id="KW-1003">Cell membrane</keyword>
<dbReference type="InterPro" id="IPR002549">
    <property type="entry name" value="AI-2E-like"/>
</dbReference>